<keyword evidence="2" id="KW-1185">Reference proteome</keyword>
<reference evidence="1 2" key="1">
    <citation type="journal article" date="2023" name="Plants (Basel)">
        <title>Bridging the Gap: Combining Genomics and Transcriptomics Approaches to Understand Stylosanthes scabra, an Orphan Legume from the Brazilian Caatinga.</title>
        <authorList>
            <person name="Ferreira-Neto J.R.C."/>
            <person name="da Silva M.D."/>
            <person name="Binneck E."/>
            <person name="de Melo N.F."/>
            <person name="da Silva R.H."/>
            <person name="de Melo A.L.T.M."/>
            <person name="Pandolfi V."/>
            <person name="Bustamante F.O."/>
            <person name="Brasileiro-Vidal A.C."/>
            <person name="Benko-Iseppon A.M."/>
        </authorList>
    </citation>
    <scope>NUCLEOTIDE SEQUENCE [LARGE SCALE GENOMIC DNA]</scope>
    <source>
        <tissue evidence="1">Leaves</tissue>
    </source>
</reference>
<accession>A0ABU6Q7Y0</accession>
<gene>
    <name evidence="1" type="ORF">PIB30_018993</name>
</gene>
<dbReference type="Proteomes" id="UP001341840">
    <property type="component" value="Unassembled WGS sequence"/>
</dbReference>
<evidence type="ECO:0000313" key="1">
    <source>
        <dbReference type="EMBL" id="MED6107965.1"/>
    </source>
</evidence>
<protein>
    <submittedName>
        <fullName evidence="1">Uncharacterized protein</fullName>
    </submittedName>
</protein>
<organism evidence="1 2">
    <name type="scientific">Stylosanthes scabra</name>
    <dbReference type="NCBI Taxonomy" id="79078"/>
    <lineage>
        <taxon>Eukaryota</taxon>
        <taxon>Viridiplantae</taxon>
        <taxon>Streptophyta</taxon>
        <taxon>Embryophyta</taxon>
        <taxon>Tracheophyta</taxon>
        <taxon>Spermatophyta</taxon>
        <taxon>Magnoliopsida</taxon>
        <taxon>eudicotyledons</taxon>
        <taxon>Gunneridae</taxon>
        <taxon>Pentapetalae</taxon>
        <taxon>rosids</taxon>
        <taxon>fabids</taxon>
        <taxon>Fabales</taxon>
        <taxon>Fabaceae</taxon>
        <taxon>Papilionoideae</taxon>
        <taxon>50 kb inversion clade</taxon>
        <taxon>dalbergioids sensu lato</taxon>
        <taxon>Dalbergieae</taxon>
        <taxon>Pterocarpus clade</taxon>
        <taxon>Stylosanthes</taxon>
    </lineage>
</organism>
<evidence type="ECO:0000313" key="2">
    <source>
        <dbReference type="Proteomes" id="UP001341840"/>
    </source>
</evidence>
<proteinExistence type="predicted"/>
<dbReference type="EMBL" id="JASCZI010000058">
    <property type="protein sequence ID" value="MED6107965.1"/>
    <property type="molecule type" value="Genomic_DNA"/>
</dbReference>
<comment type="caution">
    <text evidence="1">The sequence shown here is derived from an EMBL/GenBank/DDBJ whole genome shotgun (WGS) entry which is preliminary data.</text>
</comment>
<sequence length="170" mass="20223">MGWEEAWERTISLVNEWTAEKNKKKNIAKNRVVTDELLGPCWWQCCLYEEEDEGGAIKVWMGEEIEENNQGEACLKDIESALQFMLEDLSLRDENTMIFLERKDFVAWINGNHDVGWENRFLRNKVVNKKHIFEGFHVKLYTGKKHEAIKYWEQLANLNTGRWITWNDIL</sequence>
<name>A0ABU6Q7Y0_9FABA</name>